<feature type="non-terminal residue" evidence="4">
    <location>
        <position position="284"/>
    </location>
</feature>
<dbReference type="Pfam" id="PF00205">
    <property type="entry name" value="TPP_enzyme_M"/>
    <property type="match status" value="1"/>
</dbReference>
<protein>
    <recommendedName>
        <fullName evidence="5">Thiamine pyrophosphate enzyme N-terminal TPP-binding domain-containing protein</fullName>
    </recommendedName>
</protein>
<feature type="domain" description="Thiamine pyrophosphate enzyme central" evidence="2">
    <location>
        <begin position="185"/>
        <end position="271"/>
    </location>
</feature>
<dbReference type="InterPro" id="IPR012001">
    <property type="entry name" value="Thiamin_PyroP_enz_TPP-bd_dom"/>
</dbReference>
<dbReference type="InterPro" id="IPR012000">
    <property type="entry name" value="Thiamin_PyroP_enz_cen_dom"/>
</dbReference>
<gene>
    <name evidence="4" type="ORF">S12H4_28642</name>
</gene>
<dbReference type="Gene3D" id="3.40.50.970">
    <property type="match status" value="1"/>
</dbReference>
<feature type="non-terminal residue" evidence="4">
    <location>
        <position position="1"/>
    </location>
</feature>
<dbReference type="GO" id="GO:0005948">
    <property type="term" value="C:acetolactate synthase complex"/>
    <property type="evidence" value="ECO:0007669"/>
    <property type="project" value="TreeGrafter"/>
</dbReference>
<evidence type="ECO:0000256" key="1">
    <source>
        <dbReference type="ARBA" id="ARBA00007812"/>
    </source>
</evidence>
<dbReference type="PANTHER" id="PTHR18968:SF129">
    <property type="entry name" value="ACETOLACTATE SYNTHASE"/>
    <property type="match status" value="1"/>
</dbReference>
<dbReference type="CDD" id="cd07035">
    <property type="entry name" value="TPP_PYR_POX_like"/>
    <property type="match status" value="1"/>
</dbReference>
<sequence>AEKVAQTLKELGVRYVFGVPSGNWIDYLEAISRTEGIEFILVSNESSGGFMADVCWRLTGKVAACFGTYGPGACNQSTGVCCGYLDRSPMIAFSDEKSDNMLNRITQMNIDQQSFFTPITKWQTRLKPDQVEETLYKAFQTAISEVPGPVYIGLPQGIGAEKTKPEKVKPLPSKQIPAPDNKSLDKMEALFHKARKPLIALGITSIRSRVRPLILKILDKFKVPVVQTPMAKGMVPEDHPLYAGVLSHALSDRIDQTIQQADLIVGIGYDPVELNYEDWIYSIP</sequence>
<dbReference type="SUPFAM" id="SSF52518">
    <property type="entry name" value="Thiamin diphosphate-binding fold (THDP-binding)"/>
    <property type="match status" value="1"/>
</dbReference>
<accession>X1UFM8</accession>
<comment type="similarity">
    <text evidence="1">Belongs to the TPP enzyme family.</text>
</comment>
<organism evidence="4">
    <name type="scientific">marine sediment metagenome</name>
    <dbReference type="NCBI Taxonomy" id="412755"/>
    <lineage>
        <taxon>unclassified sequences</taxon>
        <taxon>metagenomes</taxon>
        <taxon>ecological metagenomes</taxon>
    </lineage>
</organism>
<evidence type="ECO:0000313" key="4">
    <source>
        <dbReference type="EMBL" id="GAI91139.1"/>
    </source>
</evidence>
<dbReference type="GO" id="GO:0009099">
    <property type="term" value="P:L-valine biosynthetic process"/>
    <property type="evidence" value="ECO:0007669"/>
    <property type="project" value="TreeGrafter"/>
</dbReference>
<reference evidence="4" key="1">
    <citation type="journal article" date="2014" name="Front. Microbiol.">
        <title>High frequency of phylogenetically diverse reductive dehalogenase-homologous genes in deep subseafloor sedimentary metagenomes.</title>
        <authorList>
            <person name="Kawai M."/>
            <person name="Futagami T."/>
            <person name="Toyoda A."/>
            <person name="Takaki Y."/>
            <person name="Nishi S."/>
            <person name="Hori S."/>
            <person name="Arai W."/>
            <person name="Tsubouchi T."/>
            <person name="Morono Y."/>
            <person name="Uchiyama I."/>
            <person name="Ito T."/>
            <person name="Fujiyama A."/>
            <person name="Inagaki F."/>
            <person name="Takami H."/>
        </authorList>
    </citation>
    <scope>NUCLEOTIDE SEQUENCE</scope>
    <source>
        <strain evidence="4">Expedition CK06-06</strain>
    </source>
</reference>
<dbReference type="InterPro" id="IPR029035">
    <property type="entry name" value="DHS-like_NAD/FAD-binding_dom"/>
</dbReference>
<evidence type="ECO:0000259" key="3">
    <source>
        <dbReference type="Pfam" id="PF02776"/>
    </source>
</evidence>
<dbReference type="InterPro" id="IPR045229">
    <property type="entry name" value="TPP_enz"/>
</dbReference>
<dbReference type="GO" id="GO:0000287">
    <property type="term" value="F:magnesium ion binding"/>
    <property type="evidence" value="ECO:0007669"/>
    <property type="project" value="InterPro"/>
</dbReference>
<comment type="caution">
    <text evidence="4">The sequence shown here is derived from an EMBL/GenBank/DDBJ whole genome shotgun (WGS) entry which is preliminary data.</text>
</comment>
<name>X1UFM8_9ZZZZ</name>
<dbReference type="Gene3D" id="3.40.50.1220">
    <property type="entry name" value="TPP-binding domain"/>
    <property type="match status" value="1"/>
</dbReference>
<dbReference type="GO" id="GO:0003984">
    <property type="term" value="F:acetolactate synthase activity"/>
    <property type="evidence" value="ECO:0007669"/>
    <property type="project" value="TreeGrafter"/>
</dbReference>
<proteinExistence type="inferred from homology"/>
<dbReference type="Pfam" id="PF02776">
    <property type="entry name" value="TPP_enzyme_N"/>
    <property type="match status" value="1"/>
</dbReference>
<evidence type="ECO:0008006" key="5">
    <source>
        <dbReference type="Google" id="ProtNLM"/>
    </source>
</evidence>
<feature type="domain" description="Thiamine pyrophosphate enzyme N-terminal TPP-binding" evidence="3">
    <location>
        <begin position="2"/>
        <end position="114"/>
    </location>
</feature>
<evidence type="ECO:0000259" key="2">
    <source>
        <dbReference type="Pfam" id="PF00205"/>
    </source>
</evidence>
<dbReference type="GO" id="GO:0030976">
    <property type="term" value="F:thiamine pyrophosphate binding"/>
    <property type="evidence" value="ECO:0007669"/>
    <property type="project" value="InterPro"/>
</dbReference>
<dbReference type="PANTHER" id="PTHR18968">
    <property type="entry name" value="THIAMINE PYROPHOSPHATE ENZYMES"/>
    <property type="match status" value="1"/>
</dbReference>
<dbReference type="InterPro" id="IPR029061">
    <property type="entry name" value="THDP-binding"/>
</dbReference>
<dbReference type="AlphaFoldDB" id="X1UFM8"/>
<dbReference type="SUPFAM" id="SSF52467">
    <property type="entry name" value="DHS-like NAD/FAD-binding domain"/>
    <property type="match status" value="1"/>
</dbReference>
<dbReference type="GO" id="GO:0050660">
    <property type="term" value="F:flavin adenine dinucleotide binding"/>
    <property type="evidence" value="ECO:0007669"/>
    <property type="project" value="TreeGrafter"/>
</dbReference>
<dbReference type="EMBL" id="BARW01016446">
    <property type="protein sequence ID" value="GAI91139.1"/>
    <property type="molecule type" value="Genomic_DNA"/>
</dbReference>
<dbReference type="GO" id="GO:0009097">
    <property type="term" value="P:isoleucine biosynthetic process"/>
    <property type="evidence" value="ECO:0007669"/>
    <property type="project" value="TreeGrafter"/>
</dbReference>